<dbReference type="AlphaFoldDB" id="A0A7C8ZBB6"/>
<accession>A0A7C8ZBB6</accession>
<dbReference type="EMBL" id="GISG01112100">
    <property type="protein sequence ID" value="MBA4639078.1"/>
    <property type="molecule type" value="Transcribed_RNA"/>
</dbReference>
<organism evidence="1">
    <name type="scientific">Opuntia streptacantha</name>
    <name type="common">Prickly pear cactus</name>
    <name type="synonym">Opuntia cardona</name>
    <dbReference type="NCBI Taxonomy" id="393608"/>
    <lineage>
        <taxon>Eukaryota</taxon>
        <taxon>Viridiplantae</taxon>
        <taxon>Streptophyta</taxon>
        <taxon>Embryophyta</taxon>
        <taxon>Tracheophyta</taxon>
        <taxon>Spermatophyta</taxon>
        <taxon>Magnoliopsida</taxon>
        <taxon>eudicotyledons</taxon>
        <taxon>Gunneridae</taxon>
        <taxon>Pentapetalae</taxon>
        <taxon>Caryophyllales</taxon>
        <taxon>Cactineae</taxon>
        <taxon>Cactaceae</taxon>
        <taxon>Opuntioideae</taxon>
        <taxon>Opuntia</taxon>
    </lineage>
</organism>
<name>A0A7C8ZBB6_OPUST</name>
<proteinExistence type="predicted"/>
<sequence length="110" mass="12636">MLNVAGKFIAIWKTLRSSTFTDCDYPILFRVKAHPHLAHWLRVSNGGWEVPFPIQPSKQTLPLVVPVCCVRQAPGNQINHLSSRQFNLLIRQVSPVSTRAFRYFLTTYQI</sequence>
<reference evidence="1" key="1">
    <citation type="journal article" date="2013" name="J. Plant Res.">
        <title>Effect of fungi and light on seed germination of three Opuntia species from semiarid lands of central Mexico.</title>
        <authorList>
            <person name="Delgado-Sanchez P."/>
            <person name="Jimenez-Bremont J.F."/>
            <person name="Guerrero-Gonzalez Mde L."/>
            <person name="Flores J."/>
        </authorList>
    </citation>
    <scope>NUCLEOTIDE SEQUENCE</scope>
    <source>
        <tissue evidence="1">Cladode</tissue>
    </source>
</reference>
<evidence type="ECO:0000313" key="1">
    <source>
        <dbReference type="EMBL" id="MBA4639078.1"/>
    </source>
</evidence>
<protein>
    <submittedName>
        <fullName evidence="1">Uncharacterized protein</fullName>
    </submittedName>
</protein>
<reference evidence="1" key="2">
    <citation type="submission" date="2020-07" db="EMBL/GenBank/DDBJ databases">
        <authorList>
            <person name="Vera ALvarez R."/>
            <person name="Arias-Moreno D.M."/>
            <person name="Jimenez-Jacinto V."/>
            <person name="Jimenez-Bremont J.F."/>
            <person name="Swaminathan K."/>
            <person name="Moose S.P."/>
            <person name="Guerrero-Gonzalez M.L."/>
            <person name="Marino-Ramirez L."/>
            <person name="Landsman D."/>
            <person name="Rodriguez-Kessler M."/>
            <person name="Delgado-Sanchez P."/>
        </authorList>
    </citation>
    <scope>NUCLEOTIDE SEQUENCE</scope>
    <source>
        <tissue evidence="1">Cladode</tissue>
    </source>
</reference>